<dbReference type="AlphaFoldDB" id="A0AAE3QZ75"/>
<dbReference type="RefSeq" id="WP_313989664.1">
    <property type="nucleotide sequence ID" value="NZ_JASJOS010000031.1"/>
</dbReference>
<evidence type="ECO:0000313" key="2">
    <source>
        <dbReference type="EMBL" id="MDJ1486230.1"/>
    </source>
</evidence>
<evidence type="ECO:0000313" key="3">
    <source>
        <dbReference type="Proteomes" id="UP001241110"/>
    </source>
</evidence>
<dbReference type="Gene3D" id="3.30.420.40">
    <property type="match status" value="2"/>
</dbReference>
<dbReference type="SUPFAM" id="SSF53067">
    <property type="entry name" value="Actin-like ATPase domain"/>
    <property type="match status" value="1"/>
</dbReference>
<accession>A0AAE3QZ75</accession>
<dbReference type="PANTHER" id="PTHR18964">
    <property type="entry name" value="ROK (REPRESSOR, ORF, KINASE) FAMILY"/>
    <property type="match status" value="1"/>
</dbReference>
<dbReference type="Proteomes" id="UP001241110">
    <property type="component" value="Unassembled WGS sequence"/>
</dbReference>
<dbReference type="EMBL" id="JASJOS010000031">
    <property type="protein sequence ID" value="MDJ1486230.1"/>
    <property type="molecule type" value="Genomic_DNA"/>
</dbReference>
<dbReference type="PANTHER" id="PTHR18964:SF149">
    <property type="entry name" value="BIFUNCTIONAL UDP-N-ACETYLGLUCOSAMINE 2-EPIMERASE_N-ACETYLMANNOSAMINE KINASE"/>
    <property type="match status" value="1"/>
</dbReference>
<sequence length="315" mass="34188">MTPNSKAAITIDMGGTTLKIGIVHQGKIVTVHKQPASSHASLESILNELVPVINDLIRQTSIVPYGIGIAFPGIVDSPNKRILSDYVKYPNAKDIDLTDWAVTHWNIPLAIENDARAALVGEWQYGAGKSSNDLVLVTLGTGFGSAVIMDGRLVRGRNYLAGNLGGHMTINLDGRVCNCGNIGCLETESSGWALKDLVESSPVFPSSTLARQEEINFQTLFQQAKIGDSLANKLVHHSLKAWALGIINLIHAYDPEKVIVGGGIMHNSEIIIPYVKHMEQKHSWSKNNNVSIVAAEQIEFAALLGMDYLLTSYTH</sequence>
<protein>
    <submittedName>
        <fullName evidence="2">ROK family protein</fullName>
    </submittedName>
</protein>
<dbReference type="Pfam" id="PF00480">
    <property type="entry name" value="ROK"/>
    <property type="match status" value="1"/>
</dbReference>
<evidence type="ECO:0000256" key="1">
    <source>
        <dbReference type="ARBA" id="ARBA00006479"/>
    </source>
</evidence>
<dbReference type="InterPro" id="IPR000600">
    <property type="entry name" value="ROK"/>
</dbReference>
<comment type="caution">
    <text evidence="2">The sequence shown here is derived from an EMBL/GenBank/DDBJ whole genome shotgun (WGS) entry which is preliminary data.</text>
</comment>
<name>A0AAE3QZ75_9BACT</name>
<gene>
    <name evidence="2" type="ORF">QNI16_37450</name>
</gene>
<proteinExistence type="inferred from homology"/>
<organism evidence="2 3">
    <name type="scientific">Xanthocytophaga flava</name>
    <dbReference type="NCBI Taxonomy" id="3048013"/>
    <lineage>
        <taxon>Bacteria</taxon>
        <taxon>Pseudomonadati</taxon>
        <taxon>Bacteroidota</taxon>
        <taxon>Cytophagia</taxon>
        <taxon>Cytophagales</taxon>
        <taxon>Rhodocytophagaceae</taxon>
        <taxon>Xanthocytophaga</taxon>
    </lineage>
</organism>
<dbReference type="InterPro" id="IPR043129">
    <property type="entry name" value="ATPase_NBD"/>
</dbReference>
<comment type="similarity">
    <text evidence="1">Belongs to the ROK (NagC/XylR) family.</text>
</comment>
<reference evidence="2" key="1">
    <citation type="submission" date="2023-05" db="EMBL/GenBank/DDBJ databases">
        <authorList>
            <person name="Zhang X."/>
        </authorList>
    </citation>
    <scope>NUCLEOTIDE SEQUENCE</scope>
    <source>
        <strain evidence="2">YF14B1</strain>
    </source>
</reference>